<sequence>MANNMLVSVAIGAVLQGSYLAAFAGAKRSMEVLDATTKQLKGQQDALGQAMKRAMGTLSDGSLAALNRDYERLGRAVDALRLKQEKLAASMARGGELKAARQESWSGMKESAATAVAVGAPIFGSAKQAAKFEAGLRDITITGNLTKQQELQVGAAIRQAALTTNQGHAAILDGVGTLVAAGMDAQEAGKRSKLLGRVSTATNADMKDVASMVYSFTETLGIKTEDGLKEAFNRAAYGGKLGRFELKDMAKALPEMTAAFAAKGIKGQQAVTQIVASLEVGREGAGSGDEAVTNLRNWLSHMNAKPTIDAYKKAGVDYQGSMQNLVAGGFSSYEASLEIANNFIKGKGDGFMKQWKAAGAKGDQEAQRKLMESFGLNEVFQDIQTINHLLSMRQGWDKYKENKQKMGSEEALGSKDKPSTIDVDYAKRVETAEKAWQRFSTQVTDVAITIGNTLLPSISSTLDELTPVIKSFGAWAEQNPGMLRGIIGMVGGVVALRTALFGLKFLGNFMFLAPANSVATAWTVLSTRVTLIKALLAGGSSRFSLLLQFFGMSAERAGRLTAVLGKLGGGAVRLGRLLGSSLLTVGRTVLWLGRAVMMNPIGLAVMAIAGAAYLIYRYWEPIKAFFGKVWSAVDGVFKRYPILNYIFPIIGIPRLIIANWSRIKTFFSGLWEGIKQSMTSLWGWMKMKVASWIVFWLPVIRFAGELPGKFLTAGKDLVMGLVNGIKAKIGAAKEAIVGLGKDIKGWFASTLGIKSPSRVFMGFGDNIAQGAAIGIDRSAGGAVRASGAMAKATANAWGKPRLQTPAIQDQAQALQTMQLRGRDVGPTRIETFQRLQAGERGNAVPAGKAPQPMAIHFNPVIHLPAGTPEATKGALQETLKLSIHELEQMIRRIMAQQDRRAYN</sequence>
<dbReference type="Pfam" id="PF10145">
    <property type="entry name" value="PhageMin_Tail"/>
    <property type="match status" value="1"/>
</dbReference>
<evidence type="ECO:0000256" key="2">
    <source>
        <dbReference type="SAM" id="Phobius"/>
    </source>
</evidence>
<dbReference type="EMBL" id="MKCS01000004">
    <property type="protein sequence ID" value="OHX10255.1"/>
    <property type="molecule type" value="Genomic_DNA"/>
</dbReference>
<accession>A0A1S1WT27</accession>
<dbReference type="RefSeq" id="WP_071116983.1">
    <property type="nucleotide sequence ID" value="NZ_MKCS01000004.1"/>
</dbReference>
<evidence type="ECO:0000259" key="3">
    <source>
        <dbReference type="Pfam" id="PF10145"/>
    </source>
</evidence>
<dbReference type="STRING" id="1903179.BI347_20880"/>
<feature type="transmembrane region" description="Helical" evidence="2">
    <location>
        <begin position="598"/>
        <end position="619"/>
    </location>
</feature>
<keyword evidence="1" id="KW-1188">Viral release from host cell</keyword>
<dbReference type="Proteomes" id="UP000180088">
    <property type="component" value="Unassembled WGS sequence"/>
</dbReference>
<comment type="caution">
    <text evidence="4">The sequence shown here is derived from an EMBL/GenBank/DDBJ whole genome shotgun (WGS) entry which is preliminary data.</text>
</comment>
<dbReference type="PANTHER" id="PTHR37813:SF1">
    <property type="entry name" value="FELS-2 PROPHAGE PROTEIN"/>
    <property type="match status" value="1"/>
</dbReference>
<dbReference type="InterPro" id="IPR010090">
    <property type="entry name" value="Phage_tape_meas"/>
</dbReference>
<keyword evidence="2" id="KW-0472">Membrane</keyword>
<dbReference type="NCBIfam" id="TIGR01760">
    <property type="entry name" value="tape_meas_TP901"/>
    <property type="match status" value="1"/>
</dbReference>
<feature type="transmembrane region" description="Helical" evidence="2">
    <location>
        <begin position="640"/>
        <end position="661"/>
    </location>
</feature>
<evidence type="ECO:0000313" key="5">
    <source>
        <dbReference type="Proteomes" id="UP000180088"/>
    </source>
</evidence>
<keyword evidence="2" id="KW-0812">Transmembrane</keyword>
<evidence type="ECO:0000256" key="1">
    <source>
        <dbReference type="ARBA" id="ARBA00022612"/>
    </source>
</evidence>
<gene>
    <name evidence="4" type="ORF">BI347_20880</name>
</gene>
<proteinExistence type="predicted"/>
<reference evidence="4 5" key="1">
    <citation type="submission" date="2016-09" db="EMBL/GenBank/DDBJ databases">
        <title>Chromobacterium muskegensis sp. nov., an insecticidal bacterium isolated from Sphagnum bogs.</title>
        <authorList>
            <person name="Sparks M.E."/>
            <person name="Blackburn M.B."/>
            <person name="Gundersen-Rindal D.E."/>
            <person name="Mitchell A."/>
            <person name="Farrar R."/>
            <person name="Kuhar D."/>
        </authorList>
    </citation>
    <scope>NUCLEOTIDE SEQUENCE [LARGE SCALE GENOMIC DNA]</scope>
    <source>
        <strain evidence="4 5">37-2</strain>
    </source>
</reference>
<feature type="domain" description="Phage tail tape measure protein" evidence="3">
    <location>
        <begin position="159"/>
        <end position="324"/>
    </location>
</feature>
<organism evidence="4 5">
    <name type="scientific">Chromobacterium sphagni</name>
    <dbReference type="NCBI Taxonomy" id="1903179"/>
    <lineage>
        <taxon>Bacteria</taxon>
        <taxon>Pseudomonadati</taxon>
        <taxon>Pseudomonadota</taxon>
        <taxon>Betaproteobacteria</taxon>
        <taxon>Neisseriales</taxon>
        <taxon>Chromobacteriaceae</taxon>
        <taxon>Chromobacterium</taxon>
    </lineage>
</organism>
<protein>
    <submittedName>
        <fullName evidence="4">Phage tail tape measure protein</fullName>
    </submittedName>
</protein>
<keyword evidence="2" id="KW-1133">Transmembrane helix</keyword>
<dbReference type="OrthoDB" id="8019720at2"/>
<dbReference type="PANTHER" id="PTHR37813">
    <property type="entry name" value="FELS-2 PROPHAGE PROTEIN"/>
    <property type="match status" value="1"/>
</dbReference>
<evidence type="ECO:0000313" key="4">
    <source>
        <dbReference type="EMBL" id="OHX10255.1"/>
    </source>
</evidence>
<name>A0A1S1WT27_9NEIS</name>
<dbReference type="AlphaFoldDB" id="A0A1S1WT27"/>